<dbReference type="WBParaSite" id="TREG1_102760.1">
    <property type="protein sequence ID" value="TREG1_102760.1"/>
    <property type="gene ID" value="TREG1_102760"/>
</dbReference>
<sequence>MGLQPNVSNAFGSLPTFSYGSTSAHMLSSPLHTTFSISPSDDQLAASYSGSTRAMAWRVMSLTCWFSQSMTNPPAFLPVYLLHNWFLLDWLVPRAKTAVDEGL</sequence>
<reference evidence="1" key="1">
    <citation type="submission" date="2022-06" db="EMBL/GenBank/DDBJ databases">
        <authorList>
            <person name="Berger JAMES D."/>
            <person name="Berger JAMES D."/>
        </authorList>
    </citation>
    <scope>NUCLEOTIDE SEQUENCE [LARGE SCALE GENOMIC DNA]</scope>
</reference>
<protein>
    <submittedName>
        <fullName evidence="2">Uncharacterized protein</fullName>
    </submittedName>
</protein>
<proteinExistence type="predicted"/>
<accession>A0AA85ITQ9</accession>
<name>A0AA85ITQ9_TRIRE</name>
<organism evidence="1 2">
    <name type="scientific">Trichobilharzia regenti</name>
    <name type="common">Nasal bird schistosome</name>
    <dbReference type="NCBI Taxonomy" id="157069"/>
    <lineage>
        <taxon>Eukaryota</taxon>
        <taxon>Metazoa</taxon>
        <taxon>Spiralia</taxon>
        <taxon>Lophotrochozoa</taxon>
        <taxon>Platyhelminthes</taxon>
        <taxon>Trematoda</taxon>
        <taxon>Digenea</taxon>
        <taxon>Strigeidida</taxon>
        <taxon>Schistosomatoidea</taxon>
        <taxon>Schistosomatidae</taxon>
        <taxon>Trichobilharzia</taxon>
    </lineage>
</organism>
<reference evidence="2" key="2">
    <citation type="submission" date="2023-11" db="UniProtKB">
        <authorList>
            <consortium name="WormBaseParasite"/>
        </authorList>
    </citation>
    <scope>IDENTIFICATION</scope>
</reference>
<evidence type="ECO:0000313" key="1">
    <source>
        <dbReference type="Proteomes" id="UP000050795"/>
    </source>
</evidence>
<dbReference type="Proteomes" id="UP000050795">
    <property type="component" value="Unassembled WGS sequence"/>
</dbReference>
<evidence type="ECO:0000313" key="2">
    <source>
        <dbReference type="WBParaSite" id="TREG1_102760.1"/>
    </source>
</evidence>
<keyword evidence="1" id="KW-1185">Reference proteome</keyword>
<dbReference type="AlphaFoldDB" id="A0AA85ITQ9"/>